<gene>
    <name evidence="1" type="ORF">AQUCO_00500463v1</name>
</gene>
<accession>A0A2G5ES29</accession>
<evidence type="ECO:0000313" key="1">
    <source>
        <dbReference type="EMBL" id="PIA58555.1"/>
    </source>
</evidence>
<organism evidence="1 2">
    <name type="scientific">Aquilegia coerulea</name>
    <name type="common">Rocky mountain columbine</name>
    <dbReference type="NCBI Taxonomy" id="218851"/>
    <lineage>
        <taxon>Eukaryota</taxon>
        <taxon>Viridiplantae</taxon>
        <taxon>Streptophyta</taxon>
        <taxon>Embryophyta</taxon>
        <taxon>Tracheophyta</taxon>
        <taxon>Spermatophyta</taxon>
        <taxon>Magnoliopsida</taxon>
        <taxon>Ranunculales</taxon>
        <taxon>Ranunculaceae</taxon>
        <taxon>Thalictroideae</taxon>
        <taxon>Aquilegia</taxon>
    </lineage>
</organism>
<protein>
    <submittedName>
        <fullName evidence="1">Uncharacterized protein</fullName>
    </submittedName>
</protein>
<dbReference type="AlphaFoldDB" id="A0A2G5ES29"/>
<dbReference type="EMBL" id="KZ305022">
    <property type="protein sequence ID" value="PIA58555.1"/>
    <property type="molecule type" value="Genomic_DNA"/>
</dbReference>
<keyword evidence="2" id="KW-1185">Reference proteome</keyword>
<evidence type="ECO:0000313" key="2">
    <source>
        <dbReference type="Proteomes" id="UP000230069"/>
    </source>
</evidence>
<name>A0A2G5ES29_AQUCA</name>
<dbReference type="InParanoid" id="A0A2G5ES29"/>
<sequence length="67" mass="7738">MFPVLSIAEYATRLLSFINCLIFPNLCSITCIKRKNTARCQLDFCSSLNWFAVVCSPYNGFDFRQVF</sequence>
<proteinExistence type="predicted"/>
<dbReference type="Proteomes" id="UP000230069">
    <property type="component" value="Unassembled WGS sequence"/>
</dbReference>
<reference evidence="1 2" key="1">
    <citation type="submission" date="2017-09" db="EMBL/GenBank/DDBJ databases">
        <title>WGS assembly of Aquilegia coerulea Goldsmith.</title>
        <authorList>
            <person name="Hodges S."/>
            <person name="Kramer E."/>
            <person name="Nordborg M."/>
            <person name="Tomkins J."/>
            <person name="Borevitz J."/>
            <person name="Derieg N."/>
            <person name="Yan J."/>
            <person name="Mihaltcheva S."/>
            <person name="Hayes R.D."/>
            <person name="Rokhsar D."/>
        </authorList>
    </citation>
    <scope>NUCLEOTIDE SEQUENCE [LARGE SCALE GENOMIC DNA]</scope>
    <source>
        <strain evidence="2">cv. Goldsmith</strain>
    </source>
</reference>